<evidence type="ECO:0000313" key="5">
    <source>
        <dbReference type="RefSeq" id="XP_030072557.1"/>
    </source>
</evidence>
<dbReference type="Gene3D" id="2.20.28.230">
    <property type="match status" value="1"/>
</dbReference>
<keyword evidence="3" id="KW-0812">Transmembrane</keyword>
<dbReference type="InParanoid" id="A0A6P7YZK9"/>
<evidence type="ECO:0000256" key="2">
    <source>
        <dbReference type="SAM" id="MobiDB-lite"/>
    </source>
</evidence>
<feature type="transmembrane region" description="Helical" evidence="3">
    <location>
        <begin position="203"/>
        <end position="230"/>
    </location>
</feature>
<evidence type="ECO:0000313" key="4">
    <source>
        <dbReference type="Proteomes" id="UP000515156"/>
    </source>
</evidence>
<accession>A0A6P7YZK9</accession>
<evidence type="ECO:0000256" key="3">
    <source>
        <dbReference type="SAM" id="Phobius"/>
    </source>
</evidence>
<reference evidence="5" key="1">
    <citation type="submission" date="2025-08" db="UniProtKB">
        <authorList>
            <consortium name="RefSeq"/>
        </authorList>
    </citation>
    <scope>IDENTIFICATION</scope>
</reference>
<keyword evidence="1" id="KW-1015">Disulfide bond</keyword>
<dbReference type="KEGG" id="muo:115478994"/>
<keyword evidence="3" id="KW-0472">Membrane</keyword>
<evidence type="ECO:0000256" key="1">
    <source>
        <dbReference type="ARBA" id="ARBA00023157"/>
    </source>
</evidence>
<proteinExistence type="predicted"/>
<dbReference type="InterPro" id="IPR035976">
    <property type="entry name" value="Sushi/SCR/CCP_sf"/>
</dbReference>
<sequence length="254" mass="27656">MAFSVHRQRFGQPTGSAAVPTDATPVIKGASFCSWDHQEMLWRQHEQTQAEICTPESIVKFAEITIEKFILDSIIKVDCLPGYKRSAGSTGYFQCKNSSGKMQWINNAKALKCIGNITTSEDKQNAEEETSNRYNITGPEDPSPSPKTPSPDLVPRVTLITAGPEDPSPSLKTPSSDLVPRVTFITAGPEKPSPSLKTPSSDLVPWVTFIAAASSAVALVIGILLVWILCGKQQKKKPLRENRSTETEKMVGLA</sequence>
<organism evidence="4 5">
    <name type="scientific">Microcaecilia unicolor</name>
    <dbReference type="NCBI Taxonomy" id="1415580"/>
    <lineage>
        <taxon>Eukaryota</taxon>
        <taxon>Metazoa</taxon>
        <taxon>Chordata</taxon>
        <taxon>Craniata</taxon>
        <taxon>Vertebrata</taxon>
        <taxon>Euteleostomi</taxon>
        <taxon>Amphibia</taxon>
        <taxon>Gymnophiona</taxon>
        <taxon>Siphonopidae</taxon>
        <taxon>Microcaecilia</taxon>
    </lineage>
</organism>
<gene>
    <name evidence="5" type="primary">LOC115478994</name>
</gene>
<protein>
    <submittedName>
        <fullName evidence="5">Uncharacterized protein LOC115478994</fullName>
    </submittedName>
</protein>
<feature type="region of interest" description="Disordered" evidence="2">
    <location>
        <begin position="122"/>
        <end position="176"/>
    </location>
</feature>
<dbReference type="SUPFAM" id="SSF57535">
    <property type="entry name" value="Complement control module/SCR domain"/>
    <property type="match status" value="1"/>
</dbReference>
<keyword evidence="4" id="KW-1185">Reference proteome</keyword>
<dbReference type="Proteomes" id="UP000515156">
    <property type="component" value="Chromosome 10"/>
</dbReference>
<dbReference type="RefSeq" id="XP_030072557.1">
    <property type="nucleotide sequence ID" value="XM_030216697.1"/>
</dbReference>
<keyword evidence="3" id="KW-1133">Transmembrane helix</keyword>
<dbReference type="GeneID" id="115478994"/>
<name>A0A6P7YZK9_9AMPH</name>
<dbReference type="AlphaFoldDB" id="A0A6P7YZK9"/>